<name>A0A2K0UB79_TRIHA</name>
<evidence type="ECO:0000313" key="2">
    <source>
        <dbReference type="Proteomes" id="UP000236290"/>
    </source>
</evidence>
<organism evidence="1 2">
    <name type="scientific">Trichoderma harzianum</name>
    <name type="common">Hypocrea lixii</name>
    <dbReference type="NCBI Taxonomy" id="5544"/>
    <lineage>
        <taxon>Eukaryota</taxon>
        <taxon>Fungi</taxon>
        <taxon>Dikarya</taxon>
        <taxon>Ascomycota</taxon>
        <taxon>Pezizomycotina</taxon>
        <taxon>Sordariomycetes</taxon>
        <taxon>Hypocreomycetidae</taxon>
        <taxon>Hypocreales</taxon>
        <taxon>Hypocreaceae</taxon>
        <taxon>Trichoderma</taxon>
    </lineage>
</organism>
<reference evidence="1 2" key="1">
    <citation type="submission" date="2017-02" db="EMBL/GenBank/DDBJ databases">
        <title>Genomes of Trichoderma spp. with biocontrol activity.</title>
        <authorList>
            <person name="Gardiner D."/>
            <person name="Kazan K."/>
            <person name="Vos C."/>
            <person name="Harvey P."/>
        </authorList>
    </citation>
    <scope>NUCLEOTIDE SEQUENCE [LARGE SCALE GENOMIC DNA]</scope>
    <source>
        <strain evidence="1 2">Tr1</strain>
    </source>
</reference>
<dbReference type="Proteomes" id="UP000236290">
    <property type="component" value="Unassembled WGS sequence"/>
</dbReference>
<dbReference type="AlphaFoldDB" id="A0A2K0UB79"/>
<protein>
    <submittedName>
        <fullName evidence="1">Uncharacterized protein</fullName>
    </submittedName>
</protein>
<comment type="caution">
    <text evidence="1">The sequence shown here is derived from an EMBL/GenBank/DDBJ whole genome shotgun (WGS) entry which is preliminary data.</text>
</comment>
<dbReference type="EMBL" id="MTYI01000056">
    <property type="protein sequence ID" value="PNP55027.1"/>
    <property type="molecule type" value="Genomic_DNA"/>
</dbReference>
<gene>
    <name evidence="1" type="ORF">THARTR1_04716</name>
</gene>
<evidence type="ECO:0000313" key="1">
    <source>
        <dbReference type="EMBL" id="PNP55027.1"/>
    </source>
</evidence>
<accession>A0A2K0UB79</accession>
<proteinExistence type="predicted"/>
<sequence>MPARDLLPLIAVLQLCKVEMAGDSLYNVTRQLIKCRVLELAQASVKHFSDYKDKIVRTNHFLPHREQMAAEAEIPDEVEVYEFW</sequence>